<evidence type="ECO:0000313" key="6">
    <source>
        <dbReference type="Proteomes" id="UP000694548"/>
    </source>
</evidence>
<reference evidence="5" key="1">
    <citation type="submission" date="2014-08" db="EMBL/GenBank/DDBJ databases">
        <authorList>
            <person name="Senf B."/>
            <person name="Petzold A."/>
            <person name="Downie B.R."/>
            <person name="Koch P."/>
            <person name="Platzer M."/>
        </authorList>
    </citation>
    <scope>NUCLEOTIDE SEQUENCE [LARGE SCALE GENOMIC DNA]</scope>
    <source>
        <strain evidence="5">GRZ</strain>
    </source>
</reference>
<keyword evidence="3" id="KW-0393">Immunoglobulin domain</keyword>
<comment type="subcellular location">
    <subcellularLocation>
        <location evidence="1">Membrane</location>
    </subcellularLocation>
</comment>
<dbReference type="Proteomes" id="UP000694548">
    <property type="component" value="Chromosome sgr04"/>
</dbReference>
<evidence type="ECO:0000256" key="2">
    <source>
        <dbReference type="ARBA" id="ARBA00023136"/>
    </source>
</evidence>
<proteinExistence type="predicted"/>
<dbReference type="GO" id="GO:0009897">
    <property type="term" value="C:external side of plasma membrane"/>
    <property type="evidence" value="ECO:0007669"/>
    <property type="project" value="TreeGrafter"/>
</dbReference>
<reference evidence="5" key="3">
    <citation type="submission" date="2025-09" db="UniProtKB">
        <authorList>
            <consortium name="Ensembl"/>
        </authorList>
    </citation>
    <scope>IDENTIFICATION</scope>
</reference>
<dbReference type="AlphaFoldDB" id="A0A8C6KCJ5"/>
<dbReference type="InterPro" id="IPR013783">
    <property type="entry name" value="Ig-like_fold"/>
</dbReference>
<feature type="domain" description="Ig-like" evidence="4">
    <location>
        <begin position="5"/>
        <end position="115"/>
    </location>
</feature>
<dbReference type="Gene3D" id="2.60.40.10">
    <property type="entry name" value="Immunoglobulins"/>
    <property type="match status" value="1"/>
</dbReference>
<dbReference type="GO" id="GO:0050852">
    <property type="term" value="P:T cell receptor signaling pathway"/>
    <property type="evidence" value="ECO:0007669"/>
    <property type="project" value="TreeGrafter"/>
</dbReference>
<evidence type="ECO:0000256" key="1">
    <source>
        <dbReference type="ARBA" id="ARBA00004370"/>
    </source>
</evidence>
<sequence length="188" mass="21344">HLCWPFYKLQLQKAVAGQESVSLPCKTKTRLPLDATVEWRRIDTDTVVYTYPNNVQHDHAQHESYQECTEMIENPLRTGDLTLTLLGPCPSDSGLYVCTVLKEGRKLKQKIVSLTVEGQLELSVGFQMCQKYLSFMCIHYTSDFTFGFNATSASVVTNRVVTVIVDNNNNRLVFKKTIFSRWITVAAV</sequence>
<dbReference type="InterPro" id="IPR007110">
    <property type="entry name" value="Ig-like_dom"/>
</dbReference>
<dbReference type="SUPFAM" id="SSF48726">
    <property type="entry name" value="Immunoglobulin"/>
    <property type="match status" value="1"/>
</dbReference>
<dbReference type="PROSITE" id="PS50835">
    <property type="entry name" value="IG_LIKE"/>
    <property type="match status" value="1"/>
</dbReference>
<dbReference type="PANTHER" id="PTHR24100:SF151">
    <property type="entry name" value="ICOS LIGAND"/>
    <property type="match status" value="1"/>
</dbReference>
<dbReference type="InterPro" id="IPR050504">
    <property type="entry name" value="IgSF_BTN/MOG"/>
</dbReference>
<dbReference type="InterPro" id="IPR036179">
    <property type="entry name" value="Ig-like_dom_sf"/>
</dbReference>
<protein>
    <recommendedName>
        <fullName evidence="4">Ig-like domain-containing protein</fullName>
    </recommendedName>
</protein>
<dbReference type="GO" id="GO:0001817">
    <property type="term" value="P:regulation of cytokine production"/>
    <property type="evidence" value="ECO:0007669"/>
    <property type="project" value="TreeGrafter"/>
</dbReference>
<dbReference type="PANTHER" id="PTHR24100">
    <property type="entry name" value="BUTYROPHILIN"/>
    <property type="match status" value="1"/>
</dbReference>
<dbReference type="InterPro" id="IPR003599">
    <property type="entry name" value="Ig_sub"/>
</dbReference>
<keyword evidence="6" id="KW-1185">Reference proteome</keyword>
<dbReference type="GO" id="GO:0005102">
    <property type="term" value="F:signaling receptor binding"/>
    <property type="evidence" value="ECO:0007669"/>
    <property type="project" value="TreeGrafter"/>
</dbReference>
<dbReference type="InterPro" id="IPR013106">
    <property type="entry name" value="Ig_V-set"/>
</dbReference>
<dbReference type="Ensembl" id="ENSNFUT00015003117.1">
    <property type="protein sequence ID" value="ENSNFUP00015002933.1"/>
    <property type="gene ID" value="ENSNFUG00015001500.1"/>
</dbReference>
<dbReference type="GeneTree" id="ENSGT01140000286481"/>
<evidence type="ECO:0000256" key="3">
    <source>
        <dbReference type="ARBA" id="ARBA00023319"/>
    </source>
</evidence>
<evidence type="ECO:0000313" key="5">
    <source>
        <dbReference type="Ensembl" id="ENSNFUP00015002933.1"/>
    </source>
</evidence>
<evidence type="ECO:0000259" key="4">
    <source>
        <dbReference type="PROSITE" id="PS50835"/>
    </source>
</evidence>
<name>A0A8C6KCJ5_NOTFU</name>
<dbReference type="SMART" id="SM00409">
    <property type="entry name" value="IG"/>
    <property type="match status" value="1"/>
</dbReference>
<reference evidence="5" key="2">
    <citation type="submission" date="2025-08" db="UniProtKB">
        <authorList>
            <consortium name="Ensembl"/>
        </authorList>
    </citation>
    <scope>IDENTIFICATION</scope>
</reference>
<organism evidence="5 6">
    <name type="scientific">Nothobranchius furzeri</name>
    <name type="common">Turquoise killifish</name>
    <dbReference type="NCBI Taxonomy" id="105023"/>
    <lineage>
        <taxon>Eukaryota</taxon>
        <taxon>Metazoa</taxon>
        <taxon>Chordata</taxon>
        <taxon>Craniata</taxon>
        <taxon>Vertebrata</taxon>
        <taxon>Euteleostomi</taxon>
        <taxon>Actinopterygii</taxon>
        <taxon>Neopterygii</taxon>
        <taxon>Teleostei</taxon>
        <taxon>Neoteleostei</taxon>
        <taxon>Acanthomorphata</taxon>
        <taxon>Ovalentaria</taxon>
        <taxon>Atherinomorphae</taxon>
        <taxon>Cyprinodontiformes</taxon>
        <taxon>Nothobranchiidae</taxon>
        <taxon>Nothobranchius</taxon>
    </lineage>
</organism>
<accession>A0A8C6KCJ5</accession>
<keyword evidence="2" id="KW-0472">Membrane</keyword>
<dbReference type="Pfam" id="PF07686">
    <property type="entry name" value="V-set"/>
    <property type="match status" value="1"/>
</dbReference>